<accession>A0A212KM74</accession>
<proteinExistence type="predicted"/>
<dbReference type="Pfam" id="PF12236">
    <property type="entry name" value="Head-tail_con"/>
    <property type="match status" value="1"/>
</dbReference>
<evidence type="ECO:0000256" key="2">
    <source>
        <dbReference type="ARBA" id="ARBA00022612"/>
    </source>
</evidence>
<dbReference type="EMBL" id="FLUO01000003">
    <property type="protein sequence ID" value="SBW12685.1"/>
    <property type="molecule type" value="Genomic_DNA"/>
</dbReference>
<evidence type="ECO:0000256" key="1">
    <source>
        <dbReference type="ARBA" id="ARBA00004328"/>
    </source>
</evidence>
<name>A0A212KM74_9PROT</name>
<keyword evidence="2" id="KW-1188">Viral release from host cell</keyword>
<dbReference type="InterPro" id="IPR020991">
    <property type="entry name" value="Connector_podovirus"/>
</dbReference>
<comment type="subcellular location">
    <subcellularLocation>
        <location evidence="1">Virion</location>
    </subcellularLocation>
</comment>
<reference evidence="4" key="1">
    <citation type="submission" date="2016-04" db="EMBL/GenBank/DDBJ databases">
        <authorList>
            <person name="Evans L.H."/>
            <person name="Alamgir A."/>
            <person name="Owens N."/>
            <person name="Weber N.D."/>
            <person name="Virtaneva K."/>
            <person name="Barbian K."/>
            <person name="Babar A."/>
            <person name="Rosenke K."/>
        </authorList>
    </citation>
    <scope>NUCLEOTIDE SEQUENCE</scope>
    <source>
        <strain evidence="4">86</strain>
    </source>
</reference>
<dbReference type="AlphaFoldDB" id="A0A212KM74"/>
<keyword evidence="3" id="KW-0231">Viral genome packaging</keyword>
<gene>
    <name evidence="4" type="ORF">KL86APRO_30176</name>
</gene>
<evidence type="ECO:0000313" key="4">
    <source>
        <dbReference type="EMBL" id="SBW12685.1"/>
    </source>
</evidence>
<evidence type="ECO:0000256" key="3">
    <source>
        <dbReference type="ARBA" id="ARBA00023219"/>
    </source>
</evidence>
<organism evidence="4">
    <name type="scientific">uncultured Alphaproteobacteria bacterium</name>
    <dbReference type="NCBI Taxonomy" id="91750"/>
    <lineage>
        <taxon>Bacteria</taxon>
        <taxon>Pseudomonadati</taxon>
        <taxon>Pseudomonadota</taxon>
        <taxon>Alphaproteobacteria</taxon>
        <taxon>environmental samples</taxon>
    </lineage>
</organism>
<protein>
    <submittedName>
        <fullName evidence="4">Putative tail protein</fullName>
    </submittedName>
</protein>
<sequence length="546" mass="60321">MLAREPFERRLAALKRARAPYEDDWRLISDYIRPRRTRFFRTSGHERDTRIINGSPKFALRTLGAGMHAGLSSPARPWLRMITDDPGLMEYGPVRDHLAERTAIFFSVLARTNIYRALHTNWINEGQFGTAAMVIEGDDDAVARARVMPIGEYYLAADADGICRTLYRETTMTVGQWIGTVGLENVSAAVRRAYDRSDTEDRIEVCHAIEANDARVPYRADWRGKAFRSAWWEKDSDADKLAKVLGYEECPIIAPRWEVLDLDTYGEGPGHDALNDAIGLQRMEAESHRLVQKLADPPTVMPSSMKGYGNTPAAAGQNFFGDGPPEAARALYQVPHDISPLEAKIAGNVRRIDSAFYRDVFQLIAQAEAYGTPATAREIIERKEEKMVLVGPTVERQHSEGLGPLVRRVDAMIARAGFYREPPPELARANVSIDYLSPLAQAQKMVDASSIERMATFIGNLAGVAPSVVDKLDADQAVDEYARIIGANARIIVSDDKAAKIRSARAQQQAQAQQAQLAAQAIAGAKQMSETSIDGTNLLGRIAGVQ</sequence>